<dbReference type="Gene3D" id="1.20.5.340">
    <property type="match status" value="1"/>
</dbReference>
<keyword evidence="3" id="KW-1185">Reference proteome</keyword>
<dbReference type="RefSeq" id="WP_048695158.1">
    <property type="nucleotide sequence ID" value="NZ_KQ130506.1"/>
</dbReference>
<comment type="caution">
    <text evidence="2">The sequence shown here is derived from an EMBL/GenBank/DDBJ whole genome shotgun (WGS) entry which is preliminary data.</text>
</comment>
<dbReference type="AlphaFoldDB" id="A0A0J8GMG2"/>
<proteinExistence type="predicted"/>
<evidence type="ECO:0000313" key="2">
    <source>
        <dbReference type="EMBL" id="KMT63975.1"/>
    </source>
</evidence>
<evidence type="ECO:0008006" key="4">
    <source>
        <dbReference type="Google" id="ProtNLM"/>
    </source>
</evidence>
<evidence type="ECO:0000313" key="3">
    <source>
        <dbReference type="Proteomes" id="UP000037600"/>
    </source>
</evidence>
<gene>
    <name evidence="2" type="ORF">XM47_16830</name>
</gene>
<dbReference type="Proteomes" id="UP000037600">
    <property type="component" value="Unassembled WGS sequence"/>
</dbReference>
<evidence type="ECO:0000256" key="1">
    <source>
        <dbReference type="SAM" id="Coils"/>
    </source>
</evidence>
<feature type="coiled-coil region" evidence="1">
    <location>
        <begin position="6"/>
        <end position="79"/>
    </location>
</feature>
<protein>
    <recommendedName>
        <fullName evidence="4">DUF904 domain-containing protein</fullName>
    </recommendedName>
</protein>
<organism evidence="2 3">
    <name type="scientific">Catenovulum maritimum</name>
    <dbReference type="NCBI Taxonomy" id="1513271"/>
    <lineage>
        <taxon>Bacteria</taxon>
        <taxon>Pseudomonadati</taxon>
        <taxon>Pseudomonadota</taxon>
        <taxon>Gammaproteobacteria</taxon>
        <taxon>Alteromonadales</taxon>
        <taxon>Alteromonadaceae</taxon>
        <taxon>Catenovulum</taxon>
    </lineage>
</organism>
<accession>A0A0J8GMG2</accession>
<keyword evidence="1" id="KW-0175">Coiled coil</keyword>
<name>A0A0J8GMG2_9ALTE</name>
<dbReference type="EMBL" id="LAZL01000035">
    <property type="protein sequence ID" value="KMT63975.1"/>
    <property type="molecule type" value="Genomic_DNA"/>
</dbReference>
<reference evidence="2 3" key="1">
    <citation type="submission" date="2015-04" db="EMBL/GenBank/DDBJ databases">
        <title>Draft Genome Sequence of the Novel Agar-Digesting Marine Bacterium Q1.</title>
        <authorList>
            <person name="Li Y."/>
            <person name="Li D."/>
            <person name="Chen G."/>
            <person name="Du Z."/>
        </authorList>
    </citation>
    <scope>NUCLEOTIDE SEQUENCE [LARGE SCALE GENOMIC DNA]</scope>
    <source>
        <strain evidence="2 3">Q1</strain>
    </source>
</reference>
<dbReference type="STRING" id="1513271.XM47_16830"/>
<sequence length="81" mass="9315">MLNTVLPKLEQLVESLIEKNQTLSQELNQAKSEKAELEQKIATLIDENETIQLEMLEQEEKHNDSINQINQLLSRLEQATA</sequence>